<dbReference type="AlphaFoldDB" id="A0A318PDU3"/>
<feature type="non-terminal residue" evidence="1">
    <location>
        <position position="1"/>
    </location>
</feature>
<dbReference type="EMBL" id="NKUC01000096">
    <property type="protein sequence ID" value="PYD55391.1"/>
    <property type="molecule type" value="Genomic_DNA"/>
</dbReference>
<sequence length="88" mass="9409">VLPLGRTASIRGSQIAHVSSVKVPVLSPSSIPTIWEETQDLTGPNRAVAKAGIYHFFVSLEPQVAFNLMSSTPLPRTGFYPGQKAAFA</sequence>
<comment type="caution">
    <text evidence="1">The sequence shown here is derived from an EMBL/GenBank/DDBJ whole genome shotgun (WGS) entry which is preliminary data.</text>
</comment>
<protein>
    <submittedName>
        <fullName evidence="1">Uncharacterized protein</fullName>
    </submittedName>
</protein>
<keyword evidence="2" id="KW-1185">Reference proteome</keyword>
<proteinExistence type="predicted"/>
<evidence type="ECO:0000313" key="2">
    <source>
        <dbReference type="Proteomes" id="UP000248257"/>
    </source>
</evidence>
<evidence type="ECO:0000313" key="1">
    <source>
        <dbReference type="EMBL" id="PYD55391.1"/>
    </source>
</evidence>
<reference evidence="1 2" key="1">
    <citation type="submission" date="2017-07" db="EMBL/GenBank/DDBJ databases">
        <title>A draft genome sequence of Komagataeibacter xylinus LMG 1515.</title>
        <authorList>
            <person name="Skraban J."/>
            <person name="Cleenwerck I."/>
            <person name="Vandamme P."/>
            <person name="Trcek J."/>
        </authorList>
    </citation>
    <scope>NUCLEOTIDE SEQUENCE [LARGE SCALE GENOMIC DNA]</scope>
    <source>
        <strain evidence="1 2">LMG 1515</strain>
    </source>
</reference>
<accession>A0A318PDU3</accession>
<name>A0A318PDU3_KOMXY</name>
<gene>
    <name evidence="1" type="ORF">CFR75_16855</name>
</gene>
<dbReference type="Proteomes" id="UP000248257">
    <property type="component" value="Unassembled WGS sequence"/>
</dbReference>
<organism evidence="1 2">
    <name type="scientific">Komagataeibacter xylinus</name>
    <name type="common">Gluconacetobacter xylinus</name>
    <dbReference type="NCBI Taxonomy" id="28448"/>
    <lineage>
        <taxon>Bacteria</taxon>
        <taxon>Pseudomonadati</taxon>
        <taxon>Pseudomonadota</taxon>
        <taxon>Alphaproteobacteria</taxon>
        <taxon>Acetobacterales</taxon>
        <taxon>Acetobacteraceae</taxon>
        <taxon>Komagataeibacter</taxon>
    </lineage>
</organism>